<dbReference type="RefSeq" id="WP_099333697.1">
    <property type="nucleotide sequence ID" value="NZ_CP042812.1"/>
</dbReference>
<keyword evidence="3" id="KW-1185">Reference proteome</keyword>
<evidence type="ECO:0000313" key="2">
    <source>
        <dbReference type="EMBL" id="PHO10784.1"/>
    </source>
</evidence>
<protein>
    <submittedName>
        <fullName evidence="2">Uncharacterized protein</fullName>
    </submittedName>
</protein>
<dbReference type="Proteomes" id="UP000221384">
    <property type="component" value="Unassembled WGS sequence"/>
</dbReference>
<accession>A0ABX4LWB2</accession>
<reference evidence="2 3" key="1">
    <citation type="submission" date="2017-09" db="EMBL/GenBank/DDBJ databases">
        <authorList>
            <person name="Perez-Cataluna A."/>
            <person name="Figueras M.J."/>
            <person name="Salas-Masso N."/>
        </authorList>
    </citation>
    <scope>NUCLEOTIDE SEQUENCE [LARGE SCALE GENOMIC DNA]</scope>
    <source>
        <strain evidence="2 3">F138-33</strain>
    </source>
</reference>
<organism evidence="2 3">
    <name type="scientific">Malaciobacter canalis</name>
    <dbReference type="NCBI Taxonomy" id="1912871"/>
    <lineage>
        <taxon>Bacteria</taxon>
        <taxon>Pseudomonadati</taxon>
        <taxon>Campylobacterota</taxon>
        <taxon>Epsilonproteobacteria</taxon>
        <taxon>Campylobacterales</taxon>
        <taxon>Arcobacteraceae</taxon>
        <taxon>Malaciobacter</taxon>
    </lineage>
</organism>
<keyword evidence="1" id="KW-0812">Transmembrane</keyword>
<comment type="caution">
    <text evidence="2">The sequence shown here is derived from an EMBL/GenBank/DDBJ whole genome shotgun (WGS) entry which is preliminary data.</text>
</comment>
<evidence type="ECO:0000313" key="3">
    <source>
        <dbReference type="Proteomes" id="UP000221384"/>
    </source>
</evidence>
<sequence length="187" mass="22959">MSIYEKAFFMLVGGILVSIINHFYVKKRERESEIRKYLFQIANNMRALQFEYTKSCNFFVKNNFKEGKKARSNFLKIYNETYNLIYFYFEEIAKIYTSQMTPVVDNLYKIEEVYKRRTKKDELNIKRNKINEFLCEDQYFIEEGKFFYELYELIKIKLKSPIKIINFKRIDNDDIFKYDPNNSRQRI</sequence>
<keyword evidence="1" id="KW-1133">Transmembrane helix</keyword>
<feature type="transmembrane region" description="Helical" evidence="1">
    <location>
        <begin position="6"/>
        <end position="25"/>
    </location>
</feature>
<proteinExistence type="predicted"/>
<evidence type="ECO:0000256" key="1">
    <source>
        <dbReference type="SAM" id="Phobius"/>
    </source>
</evidence>
<gene>
    <name evidence="2" type="ORF">CPG37_02770</name>
</gene>
<keyword evidence="1" id="KW-0472">Membrane</keyword>
<dbReference type="EMBL" id="NWVW01000002">
    <property type="protein sequence ID" value="PHO10784.1"/>
    <property type="molecule type" value="Genomic_DNA"/>
</dbReference>
<name>A0ABX4LWB2_9BACT</name>